<reference evidence="1" key="1">
    <citation type="submission" date="2021-02" db="EMBL/GenBank/DDBJ databases">
        <authorList>
            <person name="Dougan E. K."/>
            <person name="Rhodes N."/>
            <person name="Thang M."/>
            <person name="Chan C."/>
        </authorList>
    </citation>
    <scope>NUCLEOTIDE SEQUENCE</scope>
</reference>
<name>A0A812HUR7_9DINO</name>
<gene>
    <name evidence="1" type="ORF">SNAT2548_LOCUS1989</name>
</gene>
<dbReference type="EMBL" id="CAJNDS010000113">
    <property type="protein sequence ID" value="CAE6961486.1"/>
    <property type="molecule type" value="Genomic_DNA"/>
</dbReference>
<evidence type="ECO:0000313" key="2">
    <source>
        <dbReference type="Proteomes" id="UP000604046"/>
    </source>
</evidence>
<accession>A0A812HUR7</accession>
<evidence type="ECO:0000313" key="1">
    <source>
        <dbReference type="EMBL" id="CAE6961486.1"/>
    </source>
</evidence>
<organism evidence="1 2">
    <name type="scientific">Symbiodinium natans</name>
    <dbReference type="NCBI Taxonomy" id="878477"/>
    <lineage>
        <taxon>Eukaryota</taxon>
        <taxon>Sar</taxon>
        <taxon>Alveolata</taxon>
        <taxon>Dinophyceae</taxon>
        <taxon>Suessiales</taxon>
        <taxon>Symbiodiniaceae</taxon>
        <taxon>Symbiodinium</taxon>
    </lineage>
</organism>
<dbReference type="AlphaFoldDB" id="A0A812HUR7"/>
<comment type="caution">
    <text evidence="1">The sequence shown here is derived from an EMBL/GenBank/DDBJ whole genome shotgun (WGS) entry which is preliminary data.</text>
</comment>
<proteinExistence type="predicted"/>
<sequence>MGGSDKPSLTVVTFFTEGPPHDACLPLTETVSELQTSLAQAGVRLIAYTPRLLQEDDYYRKHCQTLGKECKEPGMELLPHAAKLGYYAWKPLVICKVLSQLQPGDMLLFMDANVRKYRDYKEGLSDLPSTCSHLLQRADIFVPLEDAVWKRIRNHCKALTLDLMDANTFQISYAPCVCVNRILVRKSPLADAIMAEWLQWCANKMVISPLPNPYTHPLCLFHTPEQAILAILLRKRVLAGDLPQGWPFYSYACGHRVFHLRSLEAWPISFVTSLCSRLRAMLFFLRHAAFAFVYPFTDSFWCQFPRATGGYLLKFAWRGFVMCLIPLPDNC</sequence>
<keyword evidence="2" id="KW-1185">Reference proteome</keyword>
<protein>
    <submittedName>
        <fullName evidence="1">Uncharacterized protein</fullName>
    </submittedName>
</protein>
<dbReference type="Proteomes" id="UP000604046">
    <property type="component" value="Unassembled WGS sequence"/>
</dbReference>
<dbReference type="OrthoDB" id="421383at2759"/>